<dbReference type="RefSeq" id="WP_204696309.1">
    <property type="nucleotide sequence ID" value="NZ_JAFBEC010000003.1"/>
</dbReference>
<dbReference type="Pfam" id="PF00144">
    <property type="entry name" value="Beta-lactamase"/>
    <property type="match status" value="1"/>
</dbReference>
<evidence type="ECO:0000259" key="2">
    <source>
        <dbReference type="Pfam" id="PF00144"/>
    </source>
</evidence>
<dbReference type="PANTHER" id="PTHR43283">
    <property type="entry name" value="BETA-LACTAMASE-RELATED"/>
    <property type="match status" value="1"/>
</dbReference>
<accession>A0ABS2P9U7</accession>
<proteinExistence type="predicted"/>
<feature type="domain" description="Beta-lactamase-related" evidence="2">
    <location>
        <begin position="23"/>
        <end position="303"/>
    </location>
</feature>
<comment type="caution">
    <text evidence="3">The sequence shown here is derived from an EMBL/GenBank/DDBJ whole genome shotgun (WGS) entry which is preliminary data.</text>
</comment>
<evidence type="ECO:0000256" key="1">
    <source>
        <dbReference type="ARBA" id="ARBA00022801"/>
    </source>
</evidence>
<keyword evidence="1" id="KW-0378">Hydrolase</keyword>
<dbReference type="InterPro" id="IPR050789">
    <property type="entry name" value="Diverse_Enzym_Activities"/>
</dbReference>
<dbReference type="Proteomes" id="UP000741863">
    <property type="component" value="Unassembled WGS sequence"/>
</dbReference>
<dbReference type="EMBL" id="JAFBEC010000003">
    <property type="protein sequence ID" value="MBM7632183.1"/>
    <property type="molecule type" value="Genomic_DNA"/>
</dbReference>
<dbReference type="InterPro" id="IPR012338">
    <property type="entry name" value="Beta-lactam/transpept-like"/>
</dbReference>
<sequence length="339" mass="38018">MHKSFEEGGIQLFESIHRAIHDKIIPGAVVAVEKGSDRTIEVFGKKHPRINDELMRRDTQFDIASLTKVVAGLTIVFHLIERGRLQLDQPVAEVLPDWTEPRVTIRHLLQHTSGLKADHPAKYEGFNPEAIYKDLMQSPLQTTPGTERVYSDLGMILLYYVCSSVMDISYEDYFIHHVARPLGLKATTFLPNRLEPIAATEYDFVRGGYKHGIVHDEKAERMGGVSAHAGLFSTASDLLTFLSMIKNDGAKRFDAALVREAKAGLGFEVSGTTYRHTGFTGVHMWGDDSLDLRAVLLTNRVHFGRQVSIQSLRKQVDDAIKQKWASATSDSPTRNIDYE</sequence>
<organism evidence="3 4">
    <name type="scientific">Geomicrobium sediminis</name>
    <dbReference type="NCBI Taxonomy" id="1347788"/>
    <lineage>
        <taxon>Bacteria</taxon>
        <taxon>Bacillati</taxon>
        <taxon>Bacillota</taxon>
        <taxon>Bacilli</taxon>
        <taxon>Bacillales</taxon>
        <taxon>Geomicrobium</taxon>
    </lineage>
</organism>
<reference evidence="3 4" key="1">
    <citation type="submission" date="2021-01" db="EMBL/GenBank/DDBJ databases">
        <title>Genomic Encyclopedia of Type Strains, Phase IV (KMG-IV): sequencing the most valuable type-strain genomes for metagenomic binning, comparative biology and taxonomic classification.</title>
        <authorList>
            <person name="Goeker M."/>
        </authorList>
    </citation>
    <scope>NUCLEOTIDE SEQUENCE [LARGE SCALE GENOMIC DNA]</scope>
    <source>
        <strain evidence="3 4">DSM 25540</strain>
    </source>
</reference>
<name>A0ABS2P9U7_9BACL</name>
<evidence type="ECO:0000313" key="4">
    <source>
        <dbReference type="Proteomes" id="UP000741863"/>
    </source>
</evidence>
<keyword evidence="4" id="KW-1185">Reference proteome</keyword>
<dbReference type="Gene3D" id="3.40.710.10">
    <property type="entry name" value="DD-peptidase/beta-lactamase superfamily"/>
    <property type="match status" value="1"/>
</dbReference>
<protein>
    <submittedName>
        <fullName evidence="3">CubicO group peptidase (Beta-lactamase class C family)</fullName>
    </submittedName>
</protein>
<evidence type="ECO:0000313" key="3">
    <source>
        <dbReference type="EMBL" id="MBM7632183.1"/>
    </source>
</evidence>
<gene>
    <name evidence="3" type="ORF">JOD17_001276</name>
</gene>
<dbReference type="SUPFAM" id="SSF56601">
    <property type="entry name" value="beta-lactamase/transpeptidase-like"/>
    <property type="match status" value="1"/>
</dbReference>
<dbReference type="InterPro" id="IPR001466">
    <property type="entry name" value="Beta-lactam-related"/>
</dbReference>
<dbReference type="PANTHER" id="PTHR43283:SF11">
    <property type="entry name" value="BETA-LACTAMASE-RELATED DOMAIN-CONTAINING PROTEIN"/>
    <property type="match status" value="1"/>
</dbReference>